<reference evidence="2" key="1">
    <citation type="submission" date="2009-12" db="EMBL/GenBank/DDBJ databases">
        <title>Complete sequence of Treponema azotonutricium strain ZAS-9.</title>
        <authorList>
            <person name="Tetu S.G."/>
            <person name="Matson E."/>
            <person name="Ren Q."/>
            <person name="Seshadri R."/>
            <person name="Elbourne L."/>
            <person name="Hassan K.A."/>
            <person name="Durkin A."/>
            <person name="Radune D."/>
            <person name="Mohamoud Y."/>
            <person name="Shay R."/>
            <person name="Jin S."/>
            <person name="Zhang X."/>
            <person name="Lucey K."/>
            <person name="Ballor N.R."/>
            <person name="Ottesen E."/>
            <person name="Rosenthal R."/>
            <person name="Allen A."/>
            <person name="Leadbetter J.R."/>
            <person name="Paulsen I.T."/>
        </authorList>
    </citation>
    <scope>NUCLEOTIDE SEQUENCE [LARGE SCALE GENOMIC DNA]</scope>
    <source>
        <strain evidence="2">ATCC BAA-888 / DSM 13862 / ZAS-9</strain>
    </source>
</reference>
<dbReference type="STRING" id="545695.TREAZ_0515"/>
<proteinExistence type="predicted"/>
<name>F5YC57_LEAAZ</name>
<keyword evidence="2" id="KW-1185">Reference proteome</keyword>
<protein>
    <submittedName>
        <fullName evidence="1">Uncharacterized protein</fullName>
    </submittedName>
</protein>
<dbReference type="Proteomes" id="UP000009222">
    <property type="component" value="Chromosome"/>
</dbReference>
<sequence length="40" mass="4705">MDSALNFASFFLEFRKNSQKFIVSQILSTISWFSRIGKYP</sequence>
<organism evidence="1 2">
    <name type="scientific">Leadbettera azotonutricia (strain ATCC BAA-888 / DSM 13862 / ZAS-9)</name>
    <name type="common">Treponema azotonutricium</name>
    <dbReference type="NCBI Taxonomy" id="545695"/>
    <lineage>
        <taxon>Bacteria</taxon>
        <taxon>Pseudomonadati</taxon>
        <taxon>Spirochaetota</taxon>
        <taxon>Spirochaetia</taxon>
        <taxon>Spirochaetales</taxon>
        <taxon>Breznakiellaceae</taxon>
        <taxon>Leadbettera</taxon>
    </lineage>
</organism>
<dbReference type="AlphaFoldDB" id="F5YC57"/>
<dbReference type="InParanoid" id="F5YC57"/>
<dbReference type="HOGENOM" id="CLU_3298073_0_0_12"/>
<evidence type="ECO:0000313" key="2">
    <source>
        <dbReference type="Proteomes" id="UP000009222"/>
    </source>
</evidence>
<dbReference type="KEGG" id="taz:TREAZ_0515"/>
<dbReference type="EMBL" id="CP001841">
    <property type="protein sequence ID" value="AEF80262.1"/>
    <property type="molecule type" value="Genomic_DNA"/>
</dbReference>
<accession>F5YC57</accession>
<gene>
    <name evidence="1" type="ordered locus">TREAZ_0515</name>
</gene>
<reference evidence="1 2" key="2">
    <citation type="journal article" date="2011" name="ISME J.">
        <title>RNA-seq reveals cooperative metabolic interactions between two termite-gut spirochete species in co-culture.</title>
        <authorList>
            <person name="Rosenthal A.Z."/>
            <person name="Matson E.G."/>
            <person name="Eldar A."/>
            <person name="Leadbetter J.R."/>
        </authorList>
    </citation>
    <scope>NUCLEOTIDE SEQUENCE [LARGE SCALE GENOMIC DNA]</scope>
    <source>
        <strain evidence="2">ATCC BAA-888 / DSM 13862 / ZAS-9</strain>
    </source>
</reference>
<evidence type="ECO:0000313" key="1">
    <source>
        <dbReference type="EMBL" id="AEF80262.1"/>
    </source>
</evidence>